<feature type="compositionally biased region" description="Low complexity" evidence="1">
    <location>
        <begin position="228"/>
        <end position="241"/>
    </location>
</feature>
<protein>
    <submittedName>
        <fullName evidence="2">Uncharacterized protein</fullName>
    </submittedName>
</protein>
<comment type="caution">
    <text evidence="2">The sequence shown here is derived from an EMBL/GenBank/DDBJ whole genome shotgun (WGS) entry which is preliminary data.</text>
</comment>
<evidence type="ECO:0000313" key="2">
    <source>
        <dbReference type="EMBL" id="KAF4504417.1"/>
    </source>
</evidence>
<proteinExistence type="predicted"/>
<keyword evidence="3" id="KW-1185">Reference proteome</keyword>
<dbReference type="OrthoDB" id="5230713at2759"/>
<sequence>MAATSPMPIRISPSSSSPSPSPSSFFQLPTRRRKQSRLLEQQRSEQAAVLEEEMSLRSQAWVYLEDFLHNSQWSDQMDRITIVRDAVPTMPELNAYGDLDEKEGTRACRRLFKAVVIWDELGHSLWGTLRAASEQRRIAQRQFDLGSPRRSRFPDELRATAAYTSRRPSRRCSEDSCDSDYSFESCDSFQSSANSLEAPPPVPPLPAAFVAAAADKKSRLKLPKRLSRSSGSASSSSGRASCDMESADPQVTLCLDHYQQQPDAADPTVLDMLGRSPPRDSDSSFPRIFSHNCASAVRKRLGVFADSRPTLASLGAPRQSYGHLHLHHQAQQSP</sequence>
<name>A0A8H4LSR2_9HYPO</name>
<evidence type="ECO:0000256" key="1">
    <source>
        <dbReference type="SAM" id="MobiDB-lite"/>
    </source>
</evidence>
<dbReference type="Proteomes" id="UP000557566">
    <property type="component" value="Unassembled WGS sequence"/>
</dbReference>
<dbReference type="AlphaFoldDB" id="A0A8H4LSR2"/>
<feature type="region of interest" description="Disordered" evidence="1">
    <location>
        <begin position="1"/>
        <end position="40"/>
    </location>
</feature>
<accession>A0A8H4LSR2</accession>
<feature type="compositionally biased region" description="Low complexity" evidence="1">
    <location>
        <begin position="12"/>
        <end position="24"/>
    </location>
</feature>
<reference evidence="2 3" key="1">
    <citation type="journal article" date="2020" name="Genome Biol. Evol.">
        <title>A new high-quality draft genome assembly of the Chinese cordyceps Ophiocordyceps sinensis.</title>
        <authorList>
            <person name="Shu R."/>
            <person name="Zhang J."/>
            <person name="Meng Q."/>
            <person name="Zhang H."/>
            <person name="Zhou G."/>
            <person name="Li M."/>
            <person name="Wu P."/>
            <person name="Zhao Y."/>
            <person name="Chen C."/>
            <person name="Qin Q."/>
        </authorList>
    </citation>
    <scope>NUCLEOTIDE SEQUENCE [LARGE SCALE GENOMIC DNA]</scope>
    <source>
        <strain evidence="2 3">IOZ07</strain>
    </source>
</reference>
<evidence type="ECO:0000313" key="3">
    <source>
        <dbReference type="Proteomes" id="UP000557566"/>
    </source>
</evidence>
<dbReference type="EMBL" id="JAAVMX010000009">
    <property type="protein sequence ID" value="KAF4504417.1"/>
    <property type="molecule type" value="Genomic_DNA"/>
</dbReference>
<organism evidence="2 3">
    <name type="scientific">Ophiocordyceps sinensis</name>
    <dbReference type="NCBI Taxonomy" id="72228"/>
    <lineage>
        <taxon>Eukaryota</taxon>
        <taxon>Fungi</taxon>
        <taxon>Dikarya</taxon>
        <taxon>Ascomycota</taxon>
        <taxon>Pezizomycotina</taxon>
        <taxon>Sordariomycetes</taxon>
        <taxon>Hypocreomycetidae</taxon>
        <taxon>Hypocreales</taxon>
        <taxon>Ophiocordycipitaceae</taxon>
        <taxon>Ophiocordyceps</taxon>
    </lineage>
</organism>
<gene>
    <name evidence="2" type="ORF">G6O67_007868</name>
</gene>
<feature type="region of interest" description="Disordered" evidence="1">
    <location>
        <begin position="220"/>
        <end position="244"/>
    </location>
</feature>